<keyword evidence="1" id="KW-1277">Toxin-antitoxin system</keyword>
<dbReference type="InterPro" id="IPR035093">
    <property type="entry name" value="RelE/ParE_toxin_dom_sf"/>
</dbReference>
<dbReference type="RefSeq" id="WP_275118808.1">
    <property type="nucleotide sequence ID" value="NZ_JAOTPO010000008.1"/>
</dbReference>
<accession>A0ABT5VHG0</accession>
<dbReference type="Gene3D" id="3.30.2310.20">
    <property type="entry name" value="RelE-like"/>
    <property type="match status" value="1"/>
</dbReference>
<comment type="caution">
    <text evidence="2">The sequence shown here is derived from an EMBL/GenBank/DDBJ whole genome shotgun (WGS) entry which is preliminary data.</text>
</comment>
<protein>
    <submittedName>
        <fullName evidence="2">Type II toxin-antitoxin system RelE/ParE family toxin</fullName>
    </submittedName>
</protein>
<dbReference type="InterPro" id="IPR052747">
    <property type="entry name" value="TA_system_RelE_toxin"/>
</dbReference>
<name>A0ABT5VHG0_9BACI</name>
<gene>
    <name evidence="2" type="ORF">N7Z68_12485</name>
</gene>
<dbReference type="PANTHER" id="PTHR38813:SF1">
    <property type="entry name" value="TOXIN RELE1-RELATED"/>
    <property type="match status" value="1"/>
</dbReference>
<sequence length="89" mass="10449">MTSTYNVQFSKEALKYFSKLDRKKKEKLASVIDALKENPFLLPNVKPLQGLPYDMYRVRVGDLRIIYRLENEKLLILILKIGSRGDIYK</sequence>
<keyword evidence="3" id="KW-1185">Reference proteome</keyword>
<dbReference type="Pfam" id="PF05016">
    <property type="entry name" value="ParE_toxin"/>
    <property type="match status" value="1"/>
</dbReference>
<organism evidence="2 3">
    <name type="scientific">Alkalihalobacterium chitinilyticum</name>
    <dbReference type="NCBI Taxonomy" id="2980103"/>
    <lineage>
        <taxon>Bacteria</taxon>
        <taxon>Bacillati</taxon>
        <taxon>Bacillota</taxon>
        <taxon>Bacilli</taxon>
        <taxon>Bacillales</taxon>
        <taxon>Bacillaceae</taxon>
        <taxon>Alkalihalobacterium</taxon>
    </lineage>
</organism>
<proteinExistence type="predicted"/>
<evidence type="ECO:0000313" key="2">
    <source>
        <dbReference type="EMBL" id="MDE5414192.1"/>
    </source>
</evidence>
<dbReference type="Proteomes" id="UP001148125">
    <property type="component" value="Unassembled WGS sequence"/>
</dbReference>
<dbReference type="PANTHER" id="PTHR38813">
    <property type="match status" value="1"/>
</dbReference>
<dbReference type="InterPro" id="IPR007712">
    <property type="entry name" value="RelE/ParE_toxin"/>
</dbReference>
<evidence type="ECO:0000256" key="1">
    <source>
        <dbReference type="ARBA" id="ARBA00022649"/>
    </source>
</evidence>
<dbReference type="NCBIfam" id="TIGR02385">
    <property type="entry name" value="RelE_StbE"/>
    <property type="match status" value="1"/>
</dbReference>
<dbReference type="EMBL" id="JAOTPO010000008">
    <property type="protein sequence ID" value="MDE5414192.1"/>
    <property type="molecule type" value="Genomic_DNA"/>
</dbReference>
<evidence type="ECO:0000313" key="3">
    <source>
        <dbReference type="Proteomes" id="UP001148125"/>
    </source>
</evidence>
<dbReference type="SUPFAM" id="SSF143011">
    <property type="entry name" value="RelE-like"/>
    <property type="match status" value="1"/>
</dbReference>
<reference evidence="2" key="1">
    <citation type="submission" date="2024-05" db="EMBL/GenBank/DDBJ databases">
        <title>Alkalihalobacillus sp. strain MEB203 novel alkaliphilic bacterium from Lonar Lake, India.</title>
        <authorList>
            <person name="Joshi A."/>
            <person name="Thite S."/>
            <person name="Mengade P."/>
        </authorList>
    </citation>
    <scope>NUCLEOTIDE SEQUENCE</scope>
    <source>
        <strain evidence="2">MEB 203</strain>
    </source>
</reference>